<accession>A0AAD9ZL04</accession>
<keyword evidence="2" id="KW-1185">Reference proteome</keyword>
<proteinExistence type="predicted"/>
<protein>
    <submittedName>
        <fullName evidence="1">Uncharacterized protein</fullName>
    </submittedName>
</protein>
<evidence type="ECO:0000313" key="1">
    <source>
        <dbReference type="EMBL" id="KAK3183375.1"/>
    </source>
</evidence>
<gene>
    <name evidence="1" type="ORF">Dsin_030661</name>
</gene>
<organism evidence="1 2">
    <name type="scientific">Dipteronia sinensis</name>
    <dbReference type="NCBI Taxonomy" id="43782"/>
    <lineage>
        <taxon>Eukaryota</taxon>
        <taxon>Viridiplantae</taxon>
        <taxon>Streptophyta</taxon>
        <taxon>Embryophyta</taxon>
        <taxon>Tracheophyta</taxon>
        <taxon>Spermatophyta</taxon>
        <taxon>Magnoliopsida</taxon>
        <taxon>eudicotyledons</taxon>
        <taxon>Gunneridae</taxon>
        <taxon>Pentapetalae</taxon>
        <taxon>rosids</taxon>
        <taxon>malvids</taxon>
        <taxon>Sapindales</taxon>
        <taxon>Sapindaceae</taxon>
        <taxon>Hippocastanoideae</taxon>
        <taxon>Acereae</taxon>
        <taxon>Dipteronia</taxon>
    </lineage>
</organism>
<dbReference type="Proteomes" id="UP001281410">
    <property type="component" value="Unassembled WGS sequence"/>
</dbReference>
<evidence type="ECO:0000313" key="2">
    <source>
        <dbReference type="Proteomes" id="UP001281410"/>
    </source>
</evidence>
<name>A0AAD9ZL04_9ROSI</name>
<dbReference type="AlphaFoldDB" id="A0AAD9ZL04"/>
<reference evidence="1" key="1">
    <citation type="journal article" date="2023" name="Plant J.">
        <title>Genome sequences and population genomics provide insights into the demographic history, inbreeding, and mutation load of two 'living fossil' tree species of Dipteronia.</title>
        <authorList>
            <person name="Feng Y."/>
            <person name="Comes H.P."/>
            <person name="Chen J."/>
            <person name="Zhu S."/>
            <person name="Lu R."/>
            <person name="Zhang X."/>
            <person name="Li P."/>
            <person name="Qiu J."/>
            <person name="Olsen K.M."/>
            <person name="Qiu Y."/>
        </authorList>
    </citation>
    <scope>NUCLEOTIDE SEQUENCE</scope>
    <source>
        <strain evidence="1">NBL</strain>
    </source>
</reference>
<sequence>MNLRAKGNLDDGSVVVAGTNSVKAWTTPSHGCFILNVDAGSGKYGAGIVFRNEHGIVIEAAAIVFQGWSQWR</sequence>
<comment type="caution">
    <text evidence="1">The sequence shown here is derived from an EMBL/GenBank/DDBJ whole genome shotgun (WGS) entry which is preliminary data.</text>
</comment>
<dbReference type="EMBL" id="JANJYJ010000010">
    <property type="protein sequence ID" value="KAK3183375.1"/>
    <property type="molecule type" value="Genomic_DNA"/>
</dbReference>